<keyword evidence="5" id="KW-1185">Reference proteome</keyword>
<feature type="transmembrane region" description="Helical" evidence="3">
    <location>
        <begin position="115"/>
        <end position="136"/>
    </location>
</feature>
<dbReference type="EMBL" id="JAEHOC010000067">
    <property type="protein sequence ID" value="KAG2424266.1"/>
    <property type="molecule type" value="Genomic_DNA"/>
</dbReference>
<evidence type="ECO:0000313" key="5">
    <source>
        <dbReference type="Proteomes" id="UP000650467"/>
    </source>
</evidence>
<dbReference type="InterPro" id="IPR009631">
    <property type="entry name" value="CGLD27-like"/>
</dbReference>
<dbReference type="GO" id="GO:0009536">
    <property type="term" value="C:plastid"/>
    <property type="evidence" value="ECO:0007669"/>
    <property type="project" value="UniProtKB-SubCell"/>
</dbReference>
<feature type="transmembrane region" description="Helical" evidence="3">
    <location>
        <begin position="192"/>
        <end position="210"/>
    </location>
</feature>
<comment type="caution">
    <text evidence="4">The sequence shown here is derived from an EMBL/GenBank/DDBJ whole genome shotgun (WGS) entry which is preliminary data.</text>
</comment>
<evidence type="ECO:0000256" key="2">
    <source>
        <dbReference type="ARBA" id="ARBA00022640"/>
    </source>
</evidence>
<dbReference type="OrthoDB" id="192326at2759"/>
<feature type="transmembrane region" description="Helical" evidence="3">
    <location>
        <begin position="82"/>
        <end position="103"/>
    </location>
</feature>
<keyword evidence="2" id="KW-0934">Plastid</keyword>
<evidence type="ECO:0000256" key="1">
    <source>
        <dbReference type="ARBA" id="ARBA00004474"/>
    </source>
</evidence>
<gene>
    <name evidence="4" type="ORF">HXX76_014645</name>
</gene>
<reference evidence="4" key="1">
    <citation type="journal article" date="2020" name="bioRxiv">
        <title>Comparative genomics of Chlamydomonas.</title>
        <authorList>
            <person name="Craig R.J."/>
            <person name="Hasan A.R."/>
            <person name="Ness R.W."/>
            <person name="Keightley P.D."/>
        </authorList>
    </citation>
    <scope>NUCLEOTIDE SEQUENCE</scope>
    <source>
        <strain evidence="4">SAG 7.73</strain>
    </source>
</reference>
<sequence length="288" mass="31067">MQCLGSATRSLALPARGRGPVLRRVVAVARAKPEKSTDQALQGGLDPYLEVAVPKDQRPVNQLAELKADPLYSWGALEQGDYLVRLAGVYAFFFAFIGGPIAYQTFEPFEQPLEWFLSGTTGALVVVAVVVIRIYLGWSYVGDRLLSAAVPYEETGWYDGEMFVKPPEVLMRDRLLGTYEVKPVLSKLRSTLVGSAGVLLAVSVLLFGLIKAGSDADGMYGRGAARVPRQILTDGILYSSRVSDLSQLASDDDAAAAEAEAQGGVPGYCGDRALRAYAGGQYCQKFDR</sequence>
<evidence type="ECO:0000256" key="3">
    <source>
        <dbReference type="SAM" id="Phobius"/>
    </source>
</evidence>
<protein>
    <submittedName>
        <fullName evidence="4">Uncharacterized protein</fullName>
    </submittedName>
</protein>
<name>A0A835SQT0_CHLIN</name>
<dbReference type="Pfam" id="PF06799">
    <property type="entry name" value="CGLD27-like"/>
    <property type="match status" value="1"/>
</dbReference>
<dbReference type="PANTHER" id="PTHR34214">
    <property type="match status" value="1"/>
</dbReference>
<keyword evidence="3" id="KW-1133">Transmembrane helix</keyword>
<keyword evidence="3" id="KW-0472">Membrane</keyword>
<dbReference type="AlphaFoldDB" id="A0A835SQT0"/>
<accession>A0A835SQT0</accession>
<comment type="subcellular location">
    <subcellularLocation>
        <location evidence="1">Plastid</location>
    </subcellularLocation>
</comment>
<organism evidence="4 5">
    <name type="scientific">Chlamydomonas incerta</name>
    <dbReference type="NCBI Taxonomy" id="51695"/>
    <lineage>
        <taxon>Eukaryota</taxon>
        <taxon>Viridiplantae</taxon>
        <taxon>Chlorophyta</taxon>
        <taxon>core chlorophytes</taxon>
        <taxon>Chlorophyceae</taxon>
        <taxon>CS clade</taxon>
        <taxon>Chlamydomonadales</taxon>
        <taxon>Chlamydomonadaceae</taxon>
        <taxon>Chlamydomonas</taxon>
    </lineage>
</organism>
<proteinExistence type="predicted"/>
<keyword evidence="3" id="KW-0812">Transmembrane</keyword>
<dbReference type="PANTHER" id="PTHR34214:SF3">
    <property type="entry name" value="PROTEIN CONSERVED IN THE GREEN LINEAGE AND DIATOMS 27, CHLOROPLASTIC"/>
    <property type="match status" value="1"/>
</dbReference>
<dbReference type="Proteomes" id="UP000650467">
    <property type="component" value="Unassembled WGS sequence"/>
</dbReference>
<evidence type="ECO:0000313" key="4">
    <source>
        <dbReference type="EMBL" id="KAG2424266.1"/>
    </source>
</evidence>